<dbReference type="PANTHER" id="PTHR32432">
    <property type="entry name" value="CELL DIVISION PROTEIN FTSA-RELATED"/>
    <property type="match status" value="1"/>
</dbReference>
<dbReference type="InterPro" id="IPR003494">
    <property type="entry name" value="SHS2_FtsA"/>
</dbReference>
<dbReference type="Gene3D" id="3.30.1490.110">
    <property type="match status" value="1"/>
</dbReference>
<dbReference type="PANTHER" id="PTHR32432:SF4">
    <property type="entry name" value="CELL DIVISION PROTEIN FTSA"/>
    <property type="match status" value="1"/>
</dbReference>
<comment type="similarity">
    <text evidence="5 6">Belongs to the FtsA/MreB family.</text>
</comment>
<dbReference type="EMBL" id="BDFD01000003">
    <property type="protein sequence ID" value="GAV19527.1"/>
    <property type="molecule type" value="Genomic_DNA"/>
</dbReference>
<evidence type="ECO:0000313" key="9">
    <source>
        <dbReference type="Proteomes" id="UP000231632"/>
    </source>
</evidence>
<dbReference type="SUPFAM" id="SSF53067">
    <property type="entry name" value="Actin-like ATPase domain"/>
    <property type="match status" value="2"/>
</dbReference>
<organism evidence="8 9">
    <name type="scientific">Mariprofundus micogutta</name>
    <dbReference type="NCBI Taxonomy" id="1921010"/>
    <lineage>
        <taxon>Bacteria</taxon>
        <taxon>Pseudomonadati</taxon>
        <taxon>Pseudomonadota</taxon>
        <taxon>Candidatius Mariprofundia</taxon>
        <taxon>Mariprofundales</taxon>
        <taxon>Mariprofundaceae</taxon>
        <taxon>Mariprofundus</taxon>
    </lineage>
</organism>
<evidence type="ECO:0000313" key="8">
    <source>
        <dbReference type="EMBL" id="GAV19527.1"/>
    </source>
</evidence>
<keyword evidence="4 5" id="KW-0131">Cell cycle</keyword>
<evidence type="ECO:0000259" key="7">
    <source>
        <dbReference type="SMART" id="SM00842"/>
    </source>
</evidence>
<comment type="caution">
    <text evidence="8">The sequence shown here is derived from an EMBL/GenBank/DDBJ whole genome shotgun (WGS) entry which is preliminary data.</text>
</comment>
<evidence type="ECO:0000256" key="4">
    <source>
        <dbReference type="ARBA" id="ARBA00023306"/>
    </source>
</evidence>
<dbReference type="InterPro" id="IPR043129">
    <property type="entry name" value="ATPase_NBD"/>
</dbReference>
<evidence type="ECO:0000256" key="6">
    <source>
        <dbReference type="PIRNR" id="PIRNR003101"/>
    </source>
</evidence>
<keyword evidence="9" id="KW-1185">Reference proteome</keyword>
<dbReference type="InterPro" id="IPR020823">
    <property type="entry name" value="Cell_div_FtsA"/>
</dbReference>
<dbReference type="GO" id="GO:0043093">
    <property type="term" value="P:FtsZ-dependent cytokinesis"/>
    <property type="evidence" value="ECO:0007669"/>
    <property type="project" value="UniProtKB-UniRule"/>
</dbReference>
<comment type="function">
    <text evidence="5 6">Cell division protein that is involved in the assembly of the Z ring. May serve as a membrane anchor for the Z ring.</text>
</comment>
<dbReference type="OrthoDB" id="5288225at2"/>
<comment type="subcellular location">
    <subcellularLocation>
        <location evidence="5">Cell membrane</location>
        <topology evidence="5">Peripheral membrane protein</topology>
        <orientation evidence="5">Cytoplasmic side</orientation>
    </subcellularLocation>
    <text evidence="5">Localizes to the Z ring in an FtsZ-dependent manner. Targeted to the membrane through a conserved C-terminal amphipathic helix.</text>
</comment>
<evidence type="ECO:0000256" key="1">
    <source>
        <dbReference type="ARBA" id="ARBA00022475"/>
    </source>
</evidence>
<feature type="domain" description="SHS2" evidence="7">
    <location>
        <begin position="8"/>
        <end position="194"/>
    </location>
</feature>
<keyword evidence="2 5" id="KW-0132">Cell division</keyword>
<dbReference type="FunFam" id="3.30.1490.110:FF:000001">
    <property type="entry name" value="Cell division protein FtsA"/>
    <property type="match status" value="1"/>
</dbReference>
<dbReference type="Gene3D" id="3.30.420.40">
    <property type="match status" value="2"/>
</dbReference>
<reference evidence="8 9" key="1">
    <citation type="journal article" date="2017" name="Arch. Microbiol.">
        <title>Mariprofundus micogutta sp. nov., a novel iron-oxidizing zetaproteobacterium isolated from a deep-sea hydrothermal field at the Bayonnaise knoll of the Izu-Ogasawara arc, and a description of Mariprofundales ord. nov. and Zetaproteobacteria classis nov.</title>
        <authorList>
            <person name="Makita H."/>
            <person name="Tanaka E."/>
            <person name="Mitsunobu S."/>
            <person name="Miyazaki M."/>
            <person name="Nunoura T."/>
            <person name="Uematsu K."/>
            <person name="Takaki Y."/>
            <person name="Nishi S."/>
            <person name="Shimamura S."/>
            <person name="Takai K."/>
        </authorList>
    </citation>
    <scope>NUCLEOTIDE SEQUENCE [LARGE SCALE GENOMIC DNA]</scope>
    <source>
        <strain evidence="8 9">ET2</strain>
    </source>
</reference>
<dbReference type="RefSeq" id="WP_072658726.1">
    <property type="nucleotide sequence ID" value="NZ_BDFD01000003.1"/>
</dbReference>
<comment type="subunit">
    <text evidence="5">Self-interacts. Interacts with FtsZ.</text>
</comment>
<gene>
    <name evidence="5" type="primary">ftsA</name>
    <name evidence="8" type="ORF">MMIC_P0463</name>
</gene>
<dbReference type="NCBIfam" id="NF007009">
    <property type="entry name" value="PRK09472.1"/>
    <property type="match status" value="1"/>
</dbReference>
<dbReference type="HAMAP" id="MF_02033">
    <property type="entry name" value="FtsA"/>
    <property type="match status" value="1"/>
</dbReference>
<dbReference type="STRING" id="1921010.MMIC_P0463"/>
<dbReference type="PIRSF" id="PIRSF003101">
    <property type="entry name" value="FtsA"/>
    <property type="match status" value="1"/>
</dbReference>
<protein>
    <recommendedName>
        <fullName evidence="5 6">Cell division protein FtsA</fullName>
    </recommendedName>
</protein>
<dbReference type="GO" id="GO:0032153">
    <property type="term" value="C:cell division site"/>
    <property type="evidence" value="ECO:0007669"/>
    <property type="project" value="UniProtKB-UniRule"/>
</dbReference>
<dbReference type="InterPro" id="IPR050696">
    <property type="entry name" value="FtsA/MreB"/>
</dbReference>
<name>A0A1L8CKU0_9PROT</name>
<keyword evidence="1 5" id="KW-1003">Cell membrane</keyword>
<evidence type="ECO:0000256" key="5">
    <source>
        <dbReference type="HAMAP-Rule" id="MF_02033"/>
    </source>
</evidence>
<keyword evidence="3 5" id="KW-0472">Membrane</keyword>
<accession>A0A1L8CKU0</accession>
<dbReference type="AlphaFoldDB" id="A0A1L8CKU0"/>
<evidence type="ECO:0000256" key="2">
    <source>
        <dbReference type="ARBA" id="ARBA00022618"/>
    </source>
</evidence>
<dbReference type="NCBIfam" id="TIGR01174">
    <property type="entry name" value="ftsA"/>
    <property type="match status" value="1"/>
</dbReference>
<dbReference type="GO" id="GO:0009898">
    <property type="term" value="C:cytoplasmic side of plasma membrane"/>
    <property type="evidence" value="ECO:0007669"/>
    <property type="project" value="UniProtKB-UniRule"/>
</dbReference>
<dbReference type="Pfam" id="PF14450">
    <property type="entry name" value="FtsA"/>
    <property type="match status" value="2"/>
</dbReference>
<evidence type="ECO:0000256" key="3">
    <source>
        <dbReference type="ARBA" id="ARBA00023136"/>
    </source>
</evidence>
<dbReference type="SMART" id="SM00842">
    <property type="entry name" value="FtsA"/>
    <property type="match status" value="1"/>
</dbReference>
<dbReference type="CDD" id="cd24048">
    <property type="entry name" value="ASKHA_NBD_FtsA"/>
    <property type="match status" value="1"/>
</dbReference>
<dbReference type="Pfam" id="PF02491">
    <property type="entry name" value="SHS2_FTSA"/>
    <property type="match status" value="1"/>
</dbReference>
<sequence>MPKHDQVLVGLDIGTSKIACIVAEASPDGKVDVIGIGTHPSRGLRKGVVVNIESTVESIRLAVEEAELMAGVDIQSVFTGIAGSHIRGYNSHGVVATKNNEVMQEDVDRVVDAARAMNIPADQKILHILPQEYIIDSQDGIREPIGMSGVRLEAKVHVVTGAVSSAQNIIKCCNRCDLDVSDMVLEQVASAEAVLMQDEKDIGVVLVDIGGGTTDIAIFLNGSIRHTHVIPIGGDHLTNDLVIGLRTSAREADQLKRKYGACMTSLVPHEDQIEIPSVGGRAPRPMPRQVMAQILEPRVEELFEMIKDELQRSGFQELVAAGMVLTGGSSLLDGMVELAEDVFDMPVRLGRPQGVGGLVDVVSSPMYATGVGLILYGHRYRQSSQSFKSADGNILARVWKRMRGWFGDPG</sequence>
<dbReference type="Proteomes" id="UP000231632">
    <property type="component" value="Unassembled WGS sequence"/>
</dbReference>
<proteinExistence type="inferred from homology"/>